<organism evidence="2 3">
    <name type="scientific">Brachionus calyciflorus</name>
    <dbReference type="NCBI Taxonomy" id="104777"/>
    <lineage>
        <taxon>Eukaryota</taxon>
        <taxon>Metazoa</taxon>
        <taxon>Spiralia</taxon>
        <taxon>Gnathifera</taxon>
        <taxon>Rotifera</taxon>
        <taxon>Eurotatoria</taxon>
        <taxon>Monogononta</taxon>
        <taxon>Pseudotrocha</taxon>
        <taxon>Ploima</taxon>
        <taxon>Brachionidae</taxon>
        <taxon>Brachionus</taxon>
    </lineage>
</organism>
<keyword evidence="3" id="KW-1185">Reference proteome</keyword>
<sequence>MEELIKCDKCSVATSDGLEHNEQVTIAKMAIVKCLDCNLNMCTSCILDHQFNGQYLTHKLLTLIEQSDERKEMDEYTTEINNNVITEKSYMHKADDLIGDSELIRRRQIEDEDKNTTKEQIQLQHMQQIQQYQISNQLIANKLKQQQQQQAAQTSATNAKLVQIENEISKTFNFYVQMLKERKDYLVKELNTIIQFALLNHNQNVNKQLQVQFQLEMKKQQVEKEITDDYDMLNVQGNTSDVMNVENGLKNKLNFLNELNNLILVNNQLILQLKSNNPLMSIEFISNYSAIQTSIRNTFGYIRINPQTQQCLPQTTTTTNSNQNSAMFALNNNNNKNGSMNQNSLTNELSILCDFKSNAQQLQQQQPQIQSGLVSNGSISNQQQQQQLQANLFSNNSTSTNVSSMSSASSTSSSGSSTCNLPNDLITSPISIIMNKQKKTTEQKMYQCQDQNNNDNNEDVDNDENDVPQCKLENGVAQDDVENDEDDTTTLKLNDKQQHQETITLSAGSV</sequence>
<name>A0A813TWV7_9BILA</name>
<evidence type="ECO:0000256" key="1">
    <source>
        <dbReference type="SAM" id="MobiDB-lite"/>
    </source>
</evidence>
<protein>
    <submittedName>
        <fullName evidence="2">Uncharacterized protein</fullName>
    </submittedName>
</protein>
<dbReference type="Proteomes" id="UP000663879">
    <property type="component" value="Unassembled WGS sequence"/>
</dbReference>
<accession>A0A813TWV7</accession>
<feature type="region of interest" description="Disordered" evidence="1">
    <location>
        <begin position="398"/>
        <end position="425"/>
    </location>
</feature>
<comment type="caution">
    <text evidence="2">The sequence shown here is derived from an EMBL/GenBank/DDBJ whole genome shotgun (WGS) entry which is preliminary data.</text>
</comment>
<dbReference type="EMBL" id="CAJNOC010000941">
    <property type="protein sequence ID" value="CAF0819596.1"/>
    <property type="molecule type" value="Genomic_DNA"/>
</dbReference>
<gene>
    <name evidence="2" type="ORF">OXX778_LOCUS7395</name>
</gene>
<feature type="compositionally biased region" description="Low complexity" evidence="1">
    <location>
        <begin position="398"/>
        <end position="420"/>
    </location>
</feature>
<feature type="region of interest" description="Disordered" evidence="1">
    <location>
        <begin position="437"/>
        <end position="468"/>
    </location>
</feature>
<evidence type="ECO:0000313" key="3">
    <source>
        <dbReference type="Proteomes" id="UP000663879"/>
    </source>
</evidence>
<feature type="non-terminal residue" evidence="2">
    <location>
        <position position="1"/>
    </location>
</feature>
<evidence type="ECO:0000313" key="2">
    <source>
        <dbReference type="EMBL" id="CAF0819596.1"/>
    </source>
</evidence>
<dbReference type="CDD" id="cd19757">
    <property type="entry name" value="Bbox1"/>
    <property type="match status" value="1"/>
</dbReference>
<reference evidence="2" key="1">
    <citation type="submission" date="2021-02" db="EMBL/GenBank/DDBJ databases">
        <authorList>
            <person name="Nowell W R."/>
        </authorList>
    </citation>
    <scope>NUCLEOTIDE SEQUENCE</scope>
    <source>
        <strain evidence="2">Ploen Becks lab</strain>
    </source>
</reference>
<dbReference type="OrthoDB" id="10204546at2759"/>
<proteinExistence type="predicted"/>
<dbReference type="AlphaFoldDB" id="A0A813TWV7"/>
<feature type="compositionally biased region" description="Acidic residues" evidence="1">
    <location>
        <begin position="456"/>
        <end position="466"/>
    </location>
</feature>